<dbReference type="EMBL" id="JAMZMK010007397">
    <property type="protein sequence ID" value="KAI7744978.1"/>
    <property type="molecule type" value="Genomic_DNA"/>
</dbReference>
<comment type="caution">
    <text evidence="1">The sequence shown here is derived from an EMBL/GenBank/DDBJ whole genome shotgun (WGS) entry which is preliminary data.</text>
</comment>
<evidence type="ECO:0000313" key="2">
    <source>
        <dbReference type="Proteomes" id="UP001206925"/>
    </source>
</evidence>
<name>A0AAD5CMV7_AMBAR</name>
<dbReference type="Proteomes" id="UP001206925">
    <property type="component" value="Unassembled WGS sequence"/>
</dbReference>
<protein>
    <submittedName>
        <fullName evidence="1">Uncharacterized protein</fullName>
    </submittedName>
</protein>
<keyword evidence="2" id="KW-1185">Reference proteome</keyword>
<gene>
    <name evidence="1" type="ORF">M8C21_003210</name>
</gene>
<proteinExistence type="predicted"/>
<sequence>VRMGLLLKLEDGLLKAERVLHTDHMEIGDRQSVILVKFVYGVRFVYTFSFILDADCAVTVANMACERIYMLKLQSRGLGLCKLEHSLLHINWTVHMLHSDLVLDRCTVLTELIFSSGGYDT</sequence>
<reference evidence="1" key="1">
    <citation type="submission" date="2022-06" db="EMBL/GenBank/DDBJ databases">
        <title>Uncovering the hologenomic basis of an extraordinary plant invasion.</title>
        <authorList>
            <person name="Bieker V.C."/>
            <person name="Martin M.D."/>
            <person name="Gilbert T."/>
            <person name="Hodgins K."/>
            <person name="Battlay P."/>
            <person name="Petersen B."/>
            <person name="Wilson J."/>
        </authorList>
    </citation>
    <scope>NUCLEOTIDE SEQUENCE</scope>
    <source>
        <strain evidence="1">AA19_3_7</strain>
        <tissue evidence="1">Leaf</tissue>
    </source>
</reference>
<accession>A0AAD5CMV7</accession>
<evidence type="ECO:0000313" key="1">
    <source>
        <dbReference type="EMBL" id="KAI7744978.1"/>
    </source>
</evidence>
<feature type="non-terminal residue" evidence="1">
    <location>
        <position position="121"/>
    </location>
</feature>
<organism evidence="1 2">
    <name type="scientific">Ambrosia artemisiifolia</name>
    <name type="common">Common ragweed</name>
    <dbReference type="NCBI Taxonomy" id="4212"/>
    <lineage>
        <taxon>Eukaryota</taxon>
        <taxon>Viridiplantae</taxon>
        <taxon>Streptophyta</taxon>
        <taxon>Embryophyta</taxon>
        <taxon>Tracheophyta</taxon>
        <taxon>Spermatophyta</taxon>
        <taxon>Magnoliopsida</taxon>
        <taxon>eudicotyledons</taxon>
        <taxon>Gunneridae</taxon>
        <taxon>Pentapetalae</taxon>
        <taxon>asterids</taxon>
        <taxon>campanulids</taxon>
        <taxon>Asterales</taxon>
        <taxon>Asteraceae</taxon>
        <taxon>Asteroideae</taxon>
        <taxon>Heliantheae alliance</taxon>
        <taxon>Heliantheae</taxon>
        <taxon>Ambrosia</taxon>
    </lineage>
</organism>
<dbReference type="AlphaFoldDB" id="A0AAD5CMV7"/>